<evidence type="ECO:0000313" key="3">
    <source>
        <dbReference type="Proteomes" id="UP000015241"/>
    </source>
</evidence>
<dbReference type="Proteomes" id="UP000015241">
    <property type="component" value="Unassembled WGS sequence"/>
</dbReference>
<proteinExistence type="predicted"/>
<name>S8FV55_FOMSC</name>
<feature type="transmembrane region" description="Helical" evidence="1">
    <location>
        <begin position="280"/>
        <end position="304"/>
    </location>
</feature>
<feature type="transmembrane region" description="Helical" evidence="1">
    <location>
        <begin position="62"/>
        <end position="83"/>
    </location>
</feature>
<keyword evidence="3" id="KW-1185">Reference proteome</keyword>
<keyword evidence="1" id="KW-0812">Transmembrane</keyword>
<evidence type="ECO:0000313" key="2">
    <source>
        <dbReference type="EMBL" id="EPT02115.1"/>
    </source>
</evidence>
<feature type="transmembrane region" description="Helical" evidence="1">
    <location>
        <begin position="249"/>
        <end position="268"/>
    </location>
</feature>
<gene>
    <name evidence="2" type="ORF">FOMPIDRAFT_1118922</name>
</gene>
<organism evidence="2 3">
    <name type="scientific">Fomitopsis schrenkii</name>
    <name type="common">Brown rot fungus</name>
    <dbReference type="NCBI Taxonomy" id="2126942"/>
    <lineage>
        <taxon>Eukaryota</taxon>
        <taxon>Fungi</taxon>
        <taxon>Dikarya</taxon>
        <taxon>Basidiomycota</taxon>
        <taxon>Agaricomycotina</taxon>
        <taxon>Agaricomycetes</taxon>
        <taxon>Polyporales</taxon>
        <taxon>Fomitopsis</taxon>
    </lineage>
</organism>
<dbReference type="EMBL" id="KE504137">
    <property type="protein sequence ID" value="EPT02115.1"/>
    <property type="molecule type" value="Genomic_DNA"/>
</dbReference>
<keyword evidence="1" id="KW-1133">Transmembrane helix</keyword>
<evidence type="ECO:0000256" key="1">
    <source>
        <dbReference type="SAM" id="Phobius"/>
    </source>
</evidence>
<feature type="transmembrane region" description="Helical" evidence="1">
    <location>
        <begin position="466"/>
        <end position="488"/>
    </location>
</feature>
<dbReference type="eggNOG" id="ENOG502S8Q4">
    <property type="taxonomic scope" value="Eukaryota"/>
</dbReference>
<feature type="transmembrane region" description="Helical" evidence="1">
    <location>
        <begin position="104"/>
        <end position="126"/>
    </location>
</feature>
<feature type="transmembrane region" description="Helical" evidence="1">
    <location>
        <begin position="430"/>
        <end position="454"/>
    </location>
</feature>
<keyword evidence="1" id="KW-0472">Membrane</keyword>
<dbReference type="InParanoid" id="S8FV55"/>
<dbReference type="AlphaFoldDB" id="S8FV55"/>
<feature type="transmembrane region" description="Helical" evidence="1">
    <location>
        <begin position="503"/>
        <end position="523"/>
    </location>
</feature>
<sequence length="535" mass="59261">MRILSKQPRLAWSPFVASFNPVLALWTLLAITAVKGAAVPLRVGDSERDISFSGTCYTDAVILYSLATYLVSNFAIHATTIPVGADIGRYSQRVTRQDGWQWNIWLFIISLFLPFFALSRTSILIAQQFRCHGNGVLIALQHGGIIVVVRNESWEPGPEDQIVFVRLPEDFDSESQDEKPLPPAVIALDKEGEPKAYQEALHCEHKLHGVAAPPPGYSLAVPVRRGYTELLIRNYLNDTTKLTVHHRPGIVGAILSVIQICIGTYNLYSAQSSQIPRWGYAAYSLSVLPYVIMSVMNLLCAALVDSYACAQLLRTPILEESVCRSLAGDQTDMTEYDGTIGTVKKEYMPDRAQVGQSGQDGYVAVRMRTRTILTTSGTPHKFLKADQRGDGATIEANLKPARFTVSALNHEGPSPQKEVVKADAITQLEIMTLVCLFLVAMIVPSAVIYALTHFRANDSTVAQRAWMMAWLAADQFSACSTLACWVLWKKRQNVIPDWLQKSFYGVLMTTGVGGFVQVVHMYLQDHDYGLQKCSI</sequence>
<dbReference type="HOGENOM" id="CLU_020135_1_0_1"/>
<reference evidence="2 3" key="1">
    <citation type="journal article" date="2012" name="Science">
        <title>The Paleozoic origin of enzymatic lignin decomposition reconstructed from 31 fungal genomes.</title>
        <authorList>
            <person name="Floudas D."/>
            <person name="Binder M."/>
            <person name="Riley R."/>
            <person name="Barry K."/>
            <person name="Blanchette R.A."/>
            <person name="Henrissat B."/>
            <person name="Martinez A.T."/>
            <person name="Otillar R."/>
            <person name="Spatafora J.W."/>
            <person name="Yadav J.S."/>
            <person name="Aerts A."/>
            <person name="Benoit I."/>
            <person name="Boyd A."/>
            <person name="Carlson A."/>
            <person name="Copeland A."/>
            <person name="Coutinho P.M."/>
            <person name="de Vries R.P."/>
            <person name="Ferreira P."/>
            <person name="Findley K."/>
            <person name="Foster B."/>
            <person name="Gaskell J."/>
            <person name="Glotzer D."/>
            <person name="Gorecki P."/>
            <person name="Heitman J."/>
            <person name="Hesse C."/>
            <person name="Hori C."/>
            <person name="Igarashi K."/>
            <person name="Jurgens J.A."/>
            <person name="Kallen N."/>
            <person name="Kersten P."/>
            <person name="Kohler A."/>
            <person name="Kuees U."/>
            <person name="Kumar T.K.A."/>
            <person name="Kuo A."/>
            <person name="LaButti K."/>
            <person name="Larrondo L.F."/>
            <person name="Lindquist E."/>
            <person name="Ling A."/>
            <person name="Lombard V."/>
            <person name="Lucas S."/>
            <person name="Lundell T."/>
            <person name="Martin R."/>
            <person name="McLaughlin D.J."/>
            <person name="Morgenstern I."/>
            <person name="Morin E."/>
            <person name="Murat C."/>
            <person name="Nagy L.G."/>
            <person name="Nolan M."/>
            <person name="Ohm R.A."/>
            <person name="Patyshakuliyeva A."/>
            <person name="Rokas A."/>
            <person name="Ruiz-Duenas F.J."/>
            <person name="Sabat G."/>
            <person name="Salamov A."/>
            <person name="Samejima M."/>
            <person name="Schmutz J."/>
            <person name="Slot J.C."/>
            <person name="St John F."/>
            <person name="Stenlid J."/>
            <person name="Sun H."/>
            <person name="Sun S."/>
            <person name="Syed K."/>
            <person name="Tsang A."/>
            <person name="Wiebenga A."/>
            <person name="Young D."/>
            <person name="Pisabarro A."/>
            <person name="Eastwood D.C."/>
            <person name="Martin F."/>
            <person name="Cullen D."/>
            <person name="Grigoriev I.V."/>
            <person name="Hibbett D.S."/>
        </authorList>
    </citation>
    <scope>NUCLEOTIDE SEQUENCE</scope>
    <source>
        <strain evidence="3">FP-58527</strain>
    </source>
</reference>
<dbReference type="OrthoDB" id="3253026at2759"/>
<protein>
    <submittedName>
        <fullName evidence="2">Uncharacterized protein</fullName>
    </submittedName>
</protein>
<accession>S8FV55</accession>